<evidence type="ECO:0000256" key="1">
    <source>
        <dbReference type="SAM" id="Phobius"/>
    </source>
</evidence>
<dbReference type="AlphaFoldDB" id="A0A9Q8WCR8"/>
<dbReference type="RefSeq" id="XP_049139523.1">
    <property type="nucleotide sequence ID" value="XM_049282380.1"/>
</dbReference>
<dbReference type="EMBL" id="CP019474">
    <property type="protein sequence ID" value="UQC77885.1"/>
    <property type="molecule type" value="Genomic_DNA"/>
</dbReference>
<proteinExistence type="predicted"/>
<gene>
    <name evidence="2" type="ORF">CLUP02_03357</name>
</gene>
<evidence type="ECO:0000313" key="2">
    <source>
        <dbReference type="EMBL" id="UQC77885.1"/>
    </source>
</evidence>
<name>A0A9Q8WCR8_9PEZI</name>
<keyword evidence="1" id="KW-0812">Transmembrane</keyword>
<dbReference type="KEGG" id="clup:CLUP02_03357"/>
<protein>
    <submittedName>
        <fullName evidence="2">Uncharacterized protein</fullName>
    </submittedName>
</protein>
<keyword evidence="3" id="KW-1185">Reference proteome</keyword>
<dbReference type="GeneID" id="73337390"/>
<reference evidence="2" key="1">
    <citation type="journal article" date="2021" name="Mol. Plant Microbe Interact.">
        <title>Complete Genome Sequence of the Plant-Pathogenic Fungus Colletotrichum lupini.</title>
        <authorList>
            <person name="Baroncelli R."/>
            <person name="Pensec F."/>
            <person name="Da Lio D."/>
            <person name="Boufleur T."/>
            <person name="Vicente I."/>
            <person name="Sarrocco S."/>
            <person name="Picot A."/>
            <person name="Baraldi E."/>
            <person name="Sukno S."/>
            <person name="Thon M."/>
            <person name="Le Floch G."/>
        </authorList>
    </citation>
    <scope>NUCLEOTIDE SEQUENCE</scope>
    <source>
        <strain evidence="2">IMI 504893</strain>
    </source>
</reference>
<feature type="transmembrane region" description="Helical" evidence="1">
    <location>
        <begin position="149"/>
        <end position="167"/>
    </location>
</feature>
<evidence type="ECO:0000313" key="3">
    <source>
        <dbReference type="Proteomes" id="UP000830671"/>
    </source>
</evidence>
<sequence length="209" mass="23250">MYETRTASRTTVEREPREGQEIIETFIAKTSARRQPQAFLALLLFYRFIAYPNRLLTKPTSLQGFRATSRLHRQTSVAELQLADLQNRHDTPGYCQNFSVSSLTSSSSSHNSLQLQLHPIQTLRTHLIFPATAKRQTTKPTFKLETMRGIFFTVFTLVAAVAAQAPYTGPCSDTACGVESENCDVQGRQCFPFPNIAPALREGCVCGSG</sequence>
<keyword evidence="1" id="KW-1133">Transmembrane helix</keyword>
<dbReference type="Proteomes" id="UP000830671">
    <property type="component" value="Chromosome 2"/>
</dbReference>
<accession>A0A9Q8WCR8</accession>
<organism evidence="2 3">
    <name type="scientific">Colletotrichum lupini</name>
    <dbReference type="NCBI Taxonomy" id="145971"/>
    <lineage>
        <taxon>Eukaryota</taxon>
        <taxon>Fungi</taxon>
        <taxon>Dikarya</taxon>
        <taxon>Ascomycota</taxon>
        <taxon>Pezizomycotina</taxon>
        <taxon>Sordariomycetes</taxon>
        <taxon>Hypocreomycetidae</taxon>
        <taxon>Glomerellales</taxon>
        <taxon>Glomerellaceae</taxon>
        <taxon>Colletotrichum</taxon>
        <taxon>Colletotrichum acutatum species complex</taxon>
    </lineage>
</organism>
<keyword evidence="1" id="KW-0472">Membrane</keyword>